<dbReference type="SUPFAM" id="SSF81321">
    <property type="entry name" value="Family A G protein-coupled receptor-like"/>
    <property type="match status" value="2"/>
</dbReference>
<feature type="transmembrane region" description="Helical" evidence="11">
    <location>
        <begin position="465"/>
        <end position="485"/>
    </location>
</feature>
<feature type="domain" description="G-protein coupled receptors family 1 profile" evidence="12">
    <location>
        <begin position="365"/>
        <end position="482"/>
    </location>
</feature>
<accession>A0AA38M4I5</accession>
<feature type="transmembrane region" description="Helical" evidence="11">
    <location>
        <begin position="68"/>
        <end position="90"/>
    </location>
</feature>
<keyword evidence="6 11" id="KW-0472">Membrane</keyword>
<dbReference type="PANTHER" id="PTHR24243:SF233">
    <property type="entry name" value="THYROTROPIN-RELEASING HORMONE RECEPTOR"/>
    <property type="match status" value="1"/>
</dbReference>
<evidence type="ECO:0000256" key="7">
    <source>
        <dbReference type="ARBA" id="ARBA00023170"/>
    </source>
</evidence>
<dbReference type="PROSITE" id="PS00237">
    <property type="entry name" value="G_PROTEIN_RECEP_F1_1"/>
    <property type="match status" value="1"/>
</dbReference>
<gene>
    <name evidence="13" type="ORF">Zmor_024981</name>
</gene>
<evidence type="ECO:0000313" key="13">
    <source>
        <dbReference type="EMBL" id="KAJ3642172.1"/>
    </source>
</evidence>
<feature type="transmembrane region" description="Helical" evidence="11">
    <location>
        <begin position="26"/>
        <end position="47"/>
    </location>
</feature>
<feature type="transmembrane region" description="Helical" evidence="11">
    <location>
        <begin position="117"/>
        <end position="141"/>
    </location>
</feature>
<dbReference type="Pfam" id="PF00001">
    <property type="entry name" value="7tm_1"/>
    <property type="match status" value="2"/>
</dbReference>
<feature type="compositionally biased region" description="Basic and acidic residues" evidence="10">
    <location>
        <begin position="542"/>
        <end position="554"/>
    </location>
</feature>
<dbReference type="AlphaFoldDB" id="A0AA38M4I5"/>
<reference evidence="13" key="1">
    <citation type="journal article" date="2023" name="G3 (Bethesda)">
        <title>Whole genome assemblies of Zophobas morio and Tenebrio molitor.</title>
        <authorList>
            <person name="Kaur S."/>
            <person name="Stinson S.A."/>
            <person name="diCenzo G.C."/>
        </authorList>
    </citation>
    <scope>NUCLEOTIDE SEQUENCE</scope>
    <source>
        <strain evidence="13">QUZm001</strain>
    </source>
</reference>
<sequence>MGGMEVASIVKEMGPPAGTPDARGKAVPFVELTVAHASVLTILAISFERYYAICKPLKAGYICTKTRASLICLLAWFIAALFTSPMLVIAEYKHLDYFDGSKVPACHTLANTFWSALYFLTIIFLFFIIPLIILLVLYCIIAKNLMSNAATLVLNKHIDNISLRARKQVVLMLGTVVLSFFVCLIPFRVFILWIILVPEEQVYHLEIEKYYNILYFCRIMVYLNSAINPILYNLMSSKFRTGFIICSESNRKFYFKRARNGTFSTTANSCRSSTLRNNRDEYNVCFRPRNNSVLIKNFSDSPESNRSELKHHPFSSAKSIYPHYEYIYQTKDPILAITQYGPEEYVDGSIVFVCFSLVEDTLPCVFFLSSILVFFIFPLAILIIVYILIAKTLMRHPVAMTGTKSVLPSQSAIKYRKQVILMLGAVVLAFFLCLLPFRALTFWIIVAPPGSNFEIGFENYYNILYFARIMFHINSAVNPILYNIISSKFRGGFLRLCGVKVVKRRRKDKREITRKSTNSSTHTSSQQTSDSFLHSSKRHSEKKCSSLREIKEAGDGPEGAANVSREDKGREVYVRAPLGHKFSNGEIYV</sequence>
<dbReference type="InterPro" id="IPR000276">
    <property type="entry name" value="GPCR_Rhodpsn"/>
</dbReference>
<evidence type="ECO:0000256" key="5">
    <source>
        <dbReference type="ARBA" id="ARBA00023040"/>
    </source>
</evidence>
<keyword evidence="14" id="KW-1185">Reference proteome</keyword>
<keyword evidence="7 9" id="KW-0675">Receptor</keyword>
<feature type="domain" description="G-protein coupled receptors family 1 profile" evidence="12">
    <location>
        <begin position="37"/>
        <end position="232"/>
    </location>
</feature>
<proteinExistence type="inferred from homology"/>
<comment type="subcellular location">
    <subcellularLocation>
        <location evidence="1">Membrane</location>
        <topology evidence="1">Multi-pass membrane protein</topology>
    </subcellularLocation>
</comment>
<evidence type="ECO:0000256" key="10">
    <source>
        <dbReference type="SAM" id="MobiDB-lite"/>
    </source>
</evidence>
<evidence type="ECO:0000256" key="11">
    <source>
        <dbReference type="SAM" id="Phobius"/>
    </source>
</evidence>
<keyword evidence="3 9" id="KW-0812">Transmembrane</keyword>
<organism evidence="13 14">
    <name type="scientific">Zophobas morio</name>
    <dbReference type="NCBI Taxonomy" id="2755281"/>
    <lineage>
        <taxon>Eukaryota</taxon>
        <taxon>Metazoa</taxon>
        <taxon>Ecdysozoa</taxon>
        <taxon>Arthropoda</taxon>
        <taxon>Hexapoda</taxon>
        <taxon>Insecta</taxon>
        <taxon>Pterygota</taxon>
        <taxon>Neoptera</taxon>
        <taxon>Endopterygota</taxon>
        <taxon>Coleoptera</taxon>
        <taxon>Polyphaga</taxon>
        <taxon>Cucujiformia</taxon>
        <taxon>Tenebrionidae</taxon>
        <taxon>Zophobas</taxon>
    </lineage>
</organism>
<keyword evidence="8 9" id="KW-0807">Transducer</keyword>
<evidence type="ECO:0000256" key="3">
    <source>
        <dbReference type="ARBA" id="ARBA00022692"/>
    </source>
</evidence>
<evidence type="ECO:0000256" key="2">
    <source>
        <dbReference type="ARBA" id="ARBA00010663"/>
    </source>
</evidence>
<dbReference type="PROSITE" id="PS50262">
    <property type="entry name" value="G_PROTEIN_RECEP_F1_2"/>
    <property type="match status" value="2"/>
</dbReference>
<evidence type="ECO:0000256" key="4">
    <source>
        <dbReference type="ARBA" id="ARBA00022989"/>
    </source>
</evidence>
<dbReference type="Proteomes" id="UP001168821">
    <property type="component" value="Unassembled WGS sequence"/>
</dbReference>
<comment type="similarity">
    <text evidence="2 9">Belongs to the G-protein coupled receptor 1 family.</text>
</comment>
<dbReference type="InterPro" id="IPR017452">
    <property type="entry name" value="GPCR_Rhodpsn_7TM"/>
</dbReference>
<evidence type="ECO:0000256" key="6">
    <source>
        <dbReference type="ARBA" id="ARBA00023136"/>
    </source>
</evidence>
<dbReference type="PRINTS" id="PR00237">
    <property type="entry name" value="GPCRRHODOPSN"/>
</dbReference>
<comment type="caution">
    <text evidence="13">The sequence shown here is derived from an EMBL/GenBank/DDBJ whole genome shotgun (WGS) entry which is preliminary data.</text>
</comment>
<name>A0AA38M4I5_9CUCU</name>
<evidence type="ECO:0000256" key="8">
    <source>
        <dbReference type="ARBA" id="ARBA00023224"/>
    </source>
</evidence>
<keyword evidence="4 11" id="KW-1133">Transmembrane helix</keyword>
<feature type="region of interest" description="Disordered" evidence="10">
    <location>
        <begin position="507"/>
        <end position="570"/>
    </location>
</feature>
<evidence type="ECO:0000313" key="14">
    <source>
        <dbReference type="Proteomes" id="UP001168821"/>
    </source>
</evidence>
<feature type="transmembrane region" description="Helical" evidence="11">
    <location>
        <begin position="169"/>
        <end position="196"/>
    </location>
</feature>
<feature type="transmembrane region" description="Helical" evidence="11">
    <location>
        <begin position="419"/>
        <end position="445"/>
    </location>
</feature>
<protein>
    <recommendedName>
        <fullName evidence="12">G-protein coupled receptors family 1 profile domain-containing protein</fullName>
    </recommendedName>
</protein>
<keyword evidence="5 9" id="KW-0297">G-protein coupled receptor</keyword>
<evidence type="ECO:0000256" key="1">
    <source>
        <dbReference type="ARBA" id="ARBA00004141"/>
    </source>
</evidence>
<dbReference type="PANTHER" id="PTHR24243">
    <property type="entry name" value="G-PROTEIN COUPLED RECEPTOR"/>
    <property type="match status" value="1"/>
</dbReference>
<feature type="transmembrane region" description="Helical" evidence="11">
    <location>
        <begin position="365"/>
        <end position="389"/>
    </location>
</feature>
<evidence type="ECO:0000256" key="9">
    <source>
        <dbReference type="RuleBase" id="RU000688"/>
    </source>
</evidence>
<dbReference type="EMBL" id="JALNTZ010000008">
    <property type="protein sequence ID" value="KAJ3642172.1"/>
    <property type="molecule type" value="Genomic_DNA"/>
</dbReference>
<dbReference type="GO" id="GO:0005886">
    <property type="term" value="C:plasma membrane"/>
    <property type="evidence" value="ECO:0007669"/>
    <property type="project" value="TreeGrafter"/>
</dbReference>
<dbReference type="GO" id="GO:0004930">
    <property type="term" value="F:G protein-coupled receptor activity"/>
    <property type="evidence" value="ECO:0007669"/>
    <property type="project" value="UniProtKB-KW"/>
</dbReference>
<feature type="compositionally biased region" description="Low complexity" evidence="10">
    <location>
        <begin position="516"/>
        <end position="531"/>
    </location>
</feature>
<evidence type="ECO:0000259" key="12">
    <source>
        <dbReference type="PROSITE" id="PS50262"/>
    </source>
</evidence>
<dbReference type="Gene3D" id="1.20.1070.10">
    <property type="entry name" value="Rhodopsin 7-helix transmembrane proteins"/>
    <property type="match status" value="2"/>
</dbReference>